<feature type="region of interest" description="Disordered" evidence="1">
    <location>
        <begin position="242"/>
        <end position="265"/>
    </location>
</feature>
<name>A0AAE1CML1_9GAST</name>
<proteinExistence type="predicted"/>
<dbReference type="GO" id="GO:0003700">
    <property type="term" value="F:DNA-binding transcription factor activity"/>
    <property type="evidence" value="ECO:0007669"/>
    <property type="project" value="InterPro"/>
</dbReference>
<dbReference type="EMBL" id="JAWDGP010007571">
    <property type="protein sequence ID" value="KAK3713121.1"/>
    <property type="molecule type" value="Genomic_DNA"/>
</dbReference>
<dbReference type="InterPro" id="IPR004827">
    <property type="entry name" value="bZIP"/>
</dbReference>
<feature type="domain" description="BZIP" evidence="2">
    <location>
        <begin position="157"/>
        <end position="171"/>
    </location>
</feature>
<dbReference type="PROSITE" id="PS00036">
    <property type="entry name" value="BZIP_BASIC"/>
    <property type="match status" value="1"/>
</dbReference>
<keyword evidence="4" id="KW-1185">Reference proteome</keyword>
<dbReference type="AlphaFoldDB" id="A0AAE1CML1"/>
<gene>
    <name evidence="3" type="ORF">RRG08_036733</name>
</gene>
<accession>A0AAE1CML1</accession>
<dbReference type="SMART" id="SM00338">
    <property type="entry name" value="BRLZ"/>
    <property type="match status" value="1"/>
</dbReference>
<evidence type="ECO:0000259" key="2">
    <source>
        <dbReference type="PROSITE" id="PS00036"/>
    </source>
</evidence>
<evidence type="ECO:0000313" key="3">
    <source>
        <dbReference type="EMBL" id="KAK3713121.1"/>
    </source>
</evidence>
<comment type="caution">
    <text evidence="3">The sequence shown here is derived from an EMBL/GenBank/DDBJ whole genome shotgun (WGS) entry which is preliminary data.</text>
</comment>
<evidence type="ECO:0000313" key="4">
    <source>
        <dbReference type="Proteomes" id="UP001283361"/>
    </source>
</evidence>
<evidence type="ECO:0000256" key="1">
    <source>
        <dbReference type="SAM" id="MobiDB-lite"/>
    </source>
</evidence>
<reference evidence="3" key="1">
    <citation type="journal article" date="2023" name="G3 (Bethesda)">
        <title>A reference genome for the long-term kleptoplast-retaining sea slug Elysia crispata morphotype clarki.</title>
        <authorList>
            <person name="Eastman K.E."/>
            <person name="Pendleton A.L."/>
            <person name="Shaikh M.A."/>
            <person name="Suttiyut T."/>
            <person name="Ogas R."/>
            <person name="Tomko P."/>
            <person name="Gavelis G."/>
            <person name="Widhalm J.R."/>
            <person name="Wisecaver J.H."/>
        </authorList>
    </citation>
    <scope>NUCLEOTIDE SEQUENCE</scope>
    <source>
        <strain evidence="3">ECLA1</strain>
    </source>
</reference>
<organism evidence="3 4">
    <name type="scientific">Elysia crispata</name>
    <name type="common">lettuce slug</name>
    <dbReference type="NCBI Taxonomy" id="231223"/>
    <lineage>
        <taxon>Eukaryota</taxon>
        <taxon>Metazoa</taxon>
        <taxon>Spiralia</taxon>
        <taxon>Lophotrochozoa</taxon>
        <taxon>Mollusca</taxon>
        <taxon>Gastropoda</taxon>
        <taxon>Heterobranchia</taxon>
        <taxon>Euthyneura</taxon>
        <taxon>Panpulmonata</taxon>
        <taxon>Sacoglossa</taxon>
        <taxon>Placobranchoidea</taxon>
        <taxon>Plakobranchidae</taxon>
        <taxon>Elysia</taxon>
    </lineage>
</organism>
<protein>
    <recommendedName>
        <fullName evidence="2">BZIP domain-containing protein</fullName>
    </recommendedName>
</protein>
<sequence>MARQFITPPFDQDLSHEAMHDIDDYFNENLNLYDIENFNFLVDPWGNSTGEADQNELCPESDENMSRQIDANLLNDVSSLQLGKDGDDIEIEKATSSQGNSTEELTGVSRSTLNRVRENATMRIAQGGKSFGSVSQDAQSNEIVPLTEDEKRKEAIRKERNRISAKESREKKKNLKLKLTEDIVSNTEKRSQLQQAITNNRQKLLESCQALRDIHRKPSGDHGPLCPRTQQLLEYVEGFLKSSDDEETPTSRMMEENGDESLDFSSSHSQASVREDLESTFGLNTTKLPFPLDFEVAGPSSSNFKACVNATYTHKHNLVTSLTRLENVCKNNAIKNSDDTLERDNFSSSGQLKLPVESRGVSGAPFLDSGKVRGIANKSYPHTPSAGYEVKTPYDQTFIDDDIETLLSHLFSPDNDKISYPQQFTTGYEIQDISSQTTHGTDNTIINYQSILSSSLPVGFPPPVKQSGTQIHNQDSFMNATFAETTMSTNLSAPALGAEVAAKHMNLQTTNCRPNVSRIEYNRINTTTDVSADSSPWIVEDAEENFEDLRELLDQFGQPPQKKPRLE</sequence>
<dbReference type="Proteomes" id="UP001283361">
    <property type="component" value="Unassembled WGS sequence"/>
</dbReference>